<sequence>MNLLISLISDQTIPNVLCIDYYKPDALLMVATERMKPKIEFILSGLKKISKSPNSIYSEEKGNLWIISVNPESPADVEGKIEEWFKDLKNRSGEKFDEVIANITGGTKIMALGLYNAVKLTKNLPAKKYKIDYIPIGTNKIVDLTENCYGTDKCEPSVSIDRRLNISQYFASNGIGIVSKDDSIFNDGFNESYPPFKLAIDTKEISKFIMQNYDSLNNFLSSLFHELKILQIPFNKNKQHIIDIKCIFKADNVESVLKLIKELFNFHYLKHFSVTHILKDYKNPRVNISVELTEPISVHHTIDDNKSIEVQIKGEIKKHHFEFLTGGWLERFCFNELNELKEQGIFNDLGINVRVRNLSTGMEAENEFDVLFTYNNNLYMVECKSLNQAHDSETDILYKISALQADLGRLTTRSFLASTASDNIIDKKDHPGEIKESLSKRARLLNCSIIKPDNLINIKEEIKKELKII</sequence>
<gene>
    <name evidence="3" type="ORF">EVJ48_04635</name>
</gene>
<feature type="domain" description="Card1 endonuclease" evidence="1">
    <location>
        <begin position="320"/>
        <end position="463"/>
    </location>
</feature>
<dbReference type="InterPro" id="IPR011856">
    <property type="entry name" value="tRNA_endonuc-like_dom_sf"/>
</dbReference>
<evidence type="ECO:0000313" key="4">
    <source>
        <dbReference type="Proteomes" id="UP000322454"/>
    </source>
</evidence>
<reference evidence="3 4" key="1">
    <citation type="submission" date="2019-01" db="EMBL/GenBank/DDBJ databases">
        <title>Insights into ecological role of a new deltaproteobacterial order Candidatus Sinidesulfobacterales (Sva0485) by metagenomics and metatranscriptomics.</title>
        <authorList>
            <person name="Tan S."/>
            <person name="Liu J."/>
            <person name="Fang Y."/>
            <person name="Hedlund B."/>
            <person name="Lian Z.-H."/>
            <person name="Huang L.-Y."/>
            <person name="Li J.-T."/>
            <person name="Huang L.-N."/>
            <person name="Li W.-J."/>
            <person name="Jiang H.-C."/>
            <person name="Dong H.-L."/>
            <person name="Shu W.-S."/>
        </authorList>
    </citation>
    <scope>NUCLEOTIDE SEQUENCE [LARGE SCALE GENOMIC DNA]</scope>
    <source>
        <strain evidence="3">AP4</strain>
    </source>
</reference>
<dbReference type="Gene3D" id="3.40.50.10770">
    <property type="entry name" value="Hypothetical protein VC1899 like domain (Restriction endonuclease-like)"/>
    <property type="match status" value="1"/>
</dbReference>
<evidence type="ECO:0000259" key="2">
    <source>
        <dbReference type="Pfam" id="PF23400"/>
    </source>
</evidence>
<dbReference type="Proteomes" id="UP000322454">
    <property type="component" value="Unassembled WGS sequence"/>
</dbReference>
<dbReference type="EMBL" id="SHMQ01000010">
    <property type="protein sequence ID" value="RZV39482.1"/>
    <property type="molecule type" value="Genomic_DNA"/>
</dbReference>
<dbReference type="Pfam" id="PF09002">
    <property type="entry name" value="Card1_endonuc"/>
    <property type="match status" value="1"/>
</dbReference>
<evidence type="ECO:0000313" key="3">
    <source>
        <dbReference type="EMBL" id="RZV39482.1"/>
    </source>
</evidence>
<name>A0A520XEB0_9DELT</name>
<dbReference type="Gene3D" id="3.40.1350.10">
    <property type="match status" value="1"/>
</dbReference>
<dbReference type="InterPro" id="IPR011335">
    <property type="entry name" value="Restrct_endonuc-II-like"/>
</dbReference>
<dbReference type="GO" id="GO:0003676">
    <property type="term" value="F:nucleic acid binding"/>
    <property type="evidence" value="ECO:0007669"/>
    <property type="project" value="InterPro"/>
</dbReference>
<organism evidence="3 4">
    <name type="scientific">Candidatus Acidulodesulfobacterium acidiphilum</name>
    <dbReference type="NCBI Taxonomy" id="2597224"/>
    <lineage>
        <taxon>Bacteria</taxon>
        <taxon>Deltaproteobacteria</taxon>
        <taxon>Candidatus Acidulodesulfobacterales</taxon>
        <taxon>Candidatus Acidulodesulfobacterium</taxon>
    </lineage>
</organism>
<protein>
    <submittedName>
        <fullName evidence="3">DUF1887 family protein</fullName>
    </submittedName>
</protein>
<proteinExistence type="predicted"/>
<dbReference type="AlphaFoldDB" id="A0A520XEB0"/>
<accession>A0A520XEB0</accession>
<dbReference type="InterPro" id="IPR015093">
    <property type="entry name" value="Card1_endonucl_dom"/>
</dbReference>
<dbReference type="SUPFAM" id="SSF52980">
    <property type="entry name" value="Restriction endonuclease-like"/>
    <property type="match status" value="2"/>
</dbReference>
<dbReference type="InterPro" id="IPR056339">
    <property type="entry name" value="CARF_Card1"/>
</dbReference>
<comment type="caution">
    <text evidence="3">The sequence shown here is derived from an EMBL/GenBank/DDBJ whole genome shotgun (WGS) entry which is preliminary data.</text>
</comment>
<feature type="domain" description="Card1 CARF" evidence="2">
    <location>
        <begin position="4"/>
        <end position="147"/>
    </location>
</feature>
<evidence type="ECO:0000259" key="1">
    <source>
        <dbReference type="Pfam" id="PF09002"/>
    </source>
</evidence>
<dbReference type="Pfam" id="PF23400">
    <property type="entry name" value="CARF_Card1"/>
    <property type="match status" value="1"/>
</dbReference>